<sequence>MRADAARNLDTVLHVGARLLAQDPATSIATIAATAGVDRRTVYRRFATREALLAGVYQAKLDASERALDDARLTEAPVAVALHRYVEGIIPVIRRWSIQVLKPMMNMDVEAAARSKQLGERLDRFIQRATDEGLLRADLPPGWVRTLLDQLVNATAENFPDLAAAPAADLVVDALLRGVGRS</sequence>
<keyword evidence="7" id="KW-1185">Reference proteome</keyword>
<dbReference type="Pfam" id="PF00440">
    <property type="entry name" value="TetR_N"/>
    <property type="match status" value="1"/>
</dbReference>
<dbReference type="EMBL" id="JBIAZM010000012">
    <property type="protein sequence ID" value="MFF5203250.1"/>
    <property type="molecule type" value="Genomic_DNA"/>
</dbReference>
<reference evidence="6 7" key="1">
    <citation type="submission" date="2024-10" db="EMBL/GenBank/DDBJ databases">
        <title>The Natural Products Discovery Center: Release of the First 8490 Sequenced Strains for Exploring Actinobacteria Biosynthetic Diversity.</title>
        <authorList>
            <person name="Kalkreuter E."/>
            <person name="Kautsar S.A."/>
            <person name="Yang D."/>
            <person name="Bader C.D."/>
            <person name="Teijaro C.N."/>
            <person name="Fluegel L."/>
            <person name="Davis C.M."/>
            <person name="Simpson J.R."/>
            <person name="Lauterbach L."/>
            <person name="Steele A.D."/>
            <person name="Gui C."/>
            <person name="Meng S."/>
            <person name="Li G."/>
            <person name="Viehrig K."/>
            <person name="Ye F."/>
            <person name="Su P."/>
            <person name="Kiefer A.F."/>
            <person name="Nichols A."/>
            <person name="Cepeda A.J."/>
            <person name="Yan W."/>
            <person name="Fan B."/>
            <person name="Jiang Y."/>
            <person name="Adhikari A."/>
            <person name="Zheng C.-J."/>
            <person name="Schuster L."/>
            <person name="Cowan T.M."/>
            <person name="Smanski M.J."/>
            <person name="Chevrette M.G."/>
            <person name="De Carvalho L.P.S."/>
            <person name="Shen B."/>
        </authorList>
    </citation>
    <scope>NUCLEOTIDE SEQUENCE [LARGE SCALE GENOMIC DNA]</scope>
    <source>
        <strain evidence="6 7">NPDC000140</strain>
    </source>
</reference>
<dbReference type="RefSeq" id="WP_030330349.1">
    <property type="nucleotide sequence ID" value="NZ_JBEXXF010000025.1"/>
</dbReference>
<dbReference type="InterPro" id="IPR001647">
    <property type="entry name" value="HTH_TetR"/>
</dbReference>
<protein>
    <submittedName>
        <fullName evidence="6">TetR/AcrR family transcriptional regulator</fullName>
    </submittedName>
</protein>
<feature type="domain" description="HTH tetR-type" evidence="5">
    <location>
        <begin position="6"/>
        <end position="64"/>
    </location>
</feature>
<dbReference type="Gene3D" id="1.10.357.10">
    <property type="entry name" value="Tetracycline Repressor, domain 2"/>
    <property type="match status" value="1"/>
</dbReference>
<keyword evidence="2 4" id="KW-0238">DNA-binding</keyword>
<dbReference type="SUPFAM" id="SSF48498">
    <property type="entry name" value="Tetracyclin repressor-like, C-terminal domain"/>
    <property type="match status" value="1"/>
</dbReference>
<dbReference type="Proteomes" id="UP001602287">
    <property type="component" value="Unassembled WGS sequence"/>
</dbReference>
<evidence type="ECO:0000256" key="3">
    <source>
        <dbReference type="ARBA" id="ARBA00023163"/>
    </source>
</evidence>
<evidence type="ECO:0000256" key="4">
    <source>
        <dbReference type="PROSITE-ProRule" id="PRU00335"/>
    </source>
</evidence>
<evidence type="ECO:0000256" key="1">
    <source>
        <dbReference type="ARBA" id="ARBA00023015"/>
    </source>
</evidence>
<organism evidence="6 7">
    <name type="scientific">Micromonospora parva</name>
    <dbReference type="NCBI Taxonomy" id="1464048"/>
    <lineage>
        <taxon>Bacteria</taxon>
        <taxon>Bacillati</taxon>
        <taxon>Actinomycetota</taxon>
        <taxon>Actinomycetes</taxon>
        <taxon>Micromonosporales</taxon>
        <taxon>Micromonosporaceae</taxon>
        <taxon>Micromonospora</taxon>
    </lineage>
</organism>
<dbReference type="InterPro" id="IPR009057">
    <property type="entry name" value="Homeodomain-like_sf"/>
</dbReference>
<gene>
    <name evidence="6" type="ORF">ACFY3B_26985</name>
</gene>
<evidence type="ECO:0000313" key="6">
    <source>
        <dbReference type="EMBL" id="MFF5203250.1"/>
    </source>
</evidence>
<dbReference type="PANTHER" id="PTHR30055">
    <property type="entry name" value="HTH-TYPE TRANSCRIPTIONAL REGULATOR RUTR"/>
    <property type="match status" value="1"/>
</dbReference>
<comment type="caution">
    <text evidence="6">The sequence shown here is derived from an EMBL/GenBank/DDBJ whole genome shotgun (WGS) entry which is preliminary data.</text>
</comment>
<dbReference type="GeneID" id="95369417"/>
<keyword evidence="1" id="KW-0805">Transcription regulation</keyword>
<dbReference type="SUPFAM" id="SSF46689">
    <property type="entry name" value="Homeodomain-like"/>
    <property type="match status" value="1"/>
</dbReference>
<evidence type="ECO:0000256" key="2">
    <source>
        <dbReference type="ARBA" id="ARBA00023125"/>
    </source>
</evidence>
<evidence type="ECO:0000313" key="7">
    <source>
        <dbReference type="Proteomes" id="UP001602287"/>
    </source>
</evidence>
<evidence type="ECO:0000259" key="5">
    <source>
        <dbReference type="PROSITE" id="PS50977"/>
    </source>
</evidence>
<accession>A0ABW6W0I5</accession>
<keyword evidence="3" id="KW-0804">Transcription</keyword>
<feature type="DNA-binding region" description="H-T-H motif" evidence="4">
    <location>
        <begin position="27"/>
        <end position="46"/>
    </location>
</feature>
<dbReference type="InterPro" id="IPR050109">
    <property type="entry name" value="HTH-type_TetR-like_transc_reg"/>
</dbReference>
<dbReference type="PROSITE" id="PS50977">
    <property type="entry name" value="HTH_TETR_2"/>
    <property type="match status" value="1"/>
</dbReference>
<name>A0ABW6W0I5_9ACTN</name>
<dbReference type="InterPro" id="IPR036271">
    <property type="entry name" value="Tet_transcr_reg_TetR-rel_C_sf"/>
</dbReference>
<dbReference type="PANTHER" id="PTHR30055:SF234">
    <property type="entry name" value="HTH-TYPE TRANSCRIPTIONAL REGULATOR BETI"/>
    <property type="match status" value="1"/>
</dbReference>
<proteinExistence type="predicted"/>